<dbReference type="Proteomes" id="UP000826656">
    <property type="component" value="Unassembled WGS sequence"/>
</dbReference>
<evidence type="ECO:0000313" key="2">
    <source>
        <dbReference type="Proteomes" id="UP000826656"/>
    </source>
</evidence>
<sequence length="144" mass="15455">MPNYLPNCLGSKLGLKSDQMDPNSFAQPGSHLSQPRDIVSGKLQAVGGLMVMDMSSSGLLHSWSSSRFLDEVSPLLHKVSTDVSGHNLEQLVYLVKSPSPWNVSPSSSYGCHYTTLYDKATGITSAIGSHSKVETTSSSARVKK</sequence>
<dbReference type="EMBL" id="JAIVGD010000015">
    <property type="protein sequence ID" value="KAH0758153.1"/>
    <property type="molecule type" value="Genomic_DNA"/>
</dbReference>
<gene>
    <name evidence="1" type="ORF">KY290_021646</name>
</gene>
<organism evidence="1 2">
    <name type="scientific">Solanum tuberosum</name>
    <name type="common">Potato</name>
    <dbReference type="NCBI Taxonomy" id="4113"/>
    <lineage>
        <taxon>Eukaryota</taxon>
        <taxon>Viridiplantae</taxon>
        <taxon>Streptophyta</taxon>
        <taxon>Embryophyta</taxon>
        <taxon>Tracheophyta</taxon>
        <taxon>Spermatophyta</taxon>
        <taxon>Magnoliopsida</taxon>
        <taxon>eudicotyledons</taxon>
        <taxon>Gunneridae</taxon>
        <taxon>Pentapetalae</taxon>
        <taxon>asterids</taxon>
        <taxon>lamiids</taxon>
        <taxon>Solanales</taxon>
        <taxon>Solanaceae</taxon>
        <taxon>Solanoideae</taxon>
        <taxon>Solaneae</taxon>
        <taxon>Solanum</taxon>
    </lineage>
</organism>
<keyword evidence="2" id="KW-1185">Reference proteome</keyword>
<accession>A0ABQ7V470</accession>
<protein>
    <submittedName>
        <fullName evidence="1">Uncharacterized protein</fullName>
    </submittedName>
</protein>
<reference evidence="1 2" key="1">
    <citation type="journal article" date="2021" name="bioRxiv">
        <title>Chromosome-scale and haplotype-resolved genome assembly of a tetraploid potato cultivar.</title>
        <authorList>
            <person name="Sun H."/>
            <person name="Jiao W.-B."/>
            <person name="Krause K."/>
            <person name="Campoy J.A."/>
            <person name="Goel M."/>
            <person name="Folz-Donahue K."/>
            <person name="Kukat C."/>
            <person name="Huettel B."/>
            <person name="Schneeberger K."/>
        </authorList>
    </citation>
    <scope>NUCLEOTIDE SEQUENCE [LARGE SCALE GENOMIC DNA]</scope>
    <source>
        <strain evidence="1">SolTubOtavaFocal</strain>
        <tissue evidence="1">Leaves</tissue>
    </source>
</reference>
<comment type="caution">
    <text evidence="1">The sequence shown here is derived from an EMBL/GenBank/DDBJ whole genome shotgun (WGS) entry which is preliminary data.</text>
</comment>
<evidence type="ECO:0000313" key="1">
    <source>
        <dbReference type="EMBL" id="KAH0758153.1"/>
    </source>
</evidence>
<name>A0ABQ7V470_SOLTU</name>
<proteinExistence type="predicted"/>